<evidence type="ECO:0000313" key="4">
    <source>
        <dbReference type="Proteomes" id="UP000222542"/>
    </source>
</evidence>
<organism evidence="3 4">
    <name type="scientific">Capsicum annuum</name>
    <name type="common">Capsicum pepper</name>
    <dbReference type="NCBI Taxonomy" id="4072"/>
    <lineage>
        <taxon>Eukaryota</taxon>
        <taxon>Viridiplantae</taxon>
        <taxon>Streptophyta</taxon>
        <taxon>Embryophyta</taxon>
        <taxon>Tracheophyta</taxon>
        <taxon>Spermatophyta</taxon>
        <taxon>Magnoliopsida</taxon>
        <taxon>eudicotyledons</taxon>
        <taxon>Gunneridae</taxon>
        <taxon>Pentapetalae</taxon>
        <taxon>asterids</taxon>
        <taxon>lamiids</taxon>
        <taxon>Solanales</taxon>
        <taxon>Solanaceae</taxon>
        <taxon>Solanoideae</taxon>
        <taxon>Capsiceae</taxon>
        <taxon>Capsicum</taxon>
    </lineage>
</organism>
<evidence type="ECO:0000313" key="3">
    <source>
        <dbReference type="EMBL" id="PHT68589.1"/>
    </source>
</evidence>
<reference evidence="3 4" key="2">
    <citation type="journal article" date="2017" name="Genome Biol.">
        <title>New reference genome sequences of hot pepper reveal the massive evolution of plant disease-resistance genes by retroduplication.</title>
        <authorList>
            <person name="Kim S."/>
            <person name="Park J."/>
            <person name="Yeom S.I."/>
            <person name="Kim Y.M."/>
            <person name="Seo E."/>
            <person name="Kim K.T."/>
            <person name="Kim M.S."/>
            <person name="Lee J.M."/>
            <person name="Cheong K."/>
            <person name="Shin H.S."/>
            <person name="Kim S.B."/>
            <person name="Han K."/>
            <person name="Lee J."/>
            <person name="Park M."/>
            <person name="Lee H.A."/>
            <person name="Lee H.Y."/>
            <person name="Lee Y."/>
            <person name="Oh S."/>
            <person name="Lee J.H."/>
            <person name="Choi E."/>
            <person name="Choi E."/>
            <person name="Lee S.E."/>
            <person name="Jeon J."/>
            <person name="Kim H."/>
            <person name="Choi G."/>
            <person name="Song H."/>
            <person name="Lee J."/>
            <person name="Lee S.C."/>
            <person name="Kwon J.K."/>
            <person name="Lee H.Y."/>
            <person name="Koo N."/>
            <person name="Hong Y."/>
            <person name="Kim R.W."/>
            <person name="Kang W.H."/>
            <person name="Huh J.H."/>
            <person name="Kang B.C."/>
            <person name="Yang T.J."/>
            <person name="Lee Y.H."/>
            <person name="Bennetzen J.L."/>
            <person name="Choi D."/>
        </authorList>
    </citation>
    <scope>NUCLEOTIDE SEQUENCE [LARGE SCALE GENOMIC DNA]</scope>
    <source>
        <strain evidence="4">cv. CM334</strain>
    </source>
</reference>
<dbReference type="STRING" id="4072.A0A2G2YFV4"/>
<gene>
    <name evidence="3" type="ORF">T459_28076</name>
</gene>
<evidence type="ECO:0000256" key="1">
    <source>
        <dbReference type="ARBA" id="ARBA00006209"/>
    </source>
</evidence>
<dbReference type="Pfam" id="PF19274">
    <property type="entry name" value="PI4K_N"/>
    <property type="match status" value="1"/>
</dbReference>
<accession>A0A2G2YFV4</accession>
<feature type="domain" description="PI4-kinase N-terminal" evidence="2">
    <location>
        <begin position="30"/>
        <end position="101"/>
    </location>
</feature>
<dbReference type="Gramene" id="PHT68589">
    <property type="protein sequence ID" value="PHT68589"/>
    <property type="gene ID" value="T459_28076"/>
</dbReference>
<dbReference type="EMBL" id="AYRZ02000011">
    <property type="protein sequence ID" value="PHT68589.1"/>
    <property type="molecule type" value="Genomic_DNA"/>
</dbReference>
<dbReference type="InterPro" id="IPR045495">
    <property type="entry name" value="PI4K_N"/>
</dbReference>
<comment type="caution">
    <text evidence="3">The sequence shown here is derived from an EMBL/GenBank/DDBJ whole genome shotgun (WGS) entry which is preliminary data.</text>
</comment>
<proteinExistence type="inferred from homology"/>
<dbReference type="Proteomes" id="UP000222542">
    <property type="component" value="Unassembled WGS sequence"/>
</dbReference>
<dbReference type="AlphaFoldDB" id="A0A2G2YFV4"/>
<keyword evidence="4" id="KW-1185">Reference proteome</keyword>
<name>A0A2G2YFV4_CAPAN</name>
<sequence length="157" mass="17344">MGRSREQAHRSLAAVKRYKLKVRPQLQKPQQNALRCAHDVGLAAESKSGKLVFLRMCFTGLFLENLKDNVFCRRGADSLEPPLPAAAEICSDFDPTVDVEPFTSCSKLVVLYCSLGVTSSITGPSCHEKVSIDYSKQCWQHGSNYTSSSECSIHVEC</sequence>
<protein>
    <recommendedName>
        <fullName evidence="2">PI4-kinase N-terminal domain-containing protein</fullName>
    </recommendedName>
</protein>
<reference evidence="3 4" key="1">
    <citation type="journal article" date="2014" name="Nat. Genet.">
        <title>Genome sequence of the hot pepper provides insights into the evolution of pungency in Capsicum species.</title>
        <authorList>
            <person name="Kim S."/>
            <person name="Park M."/>
            <person name="Yeom S.I."/>
            <person name="Kim Y.M."/>
            <person name="Lee J.M."/>
            <person name="Lee H.A."/>
            <person name="Seo E."/>
            <person name="Choi J."/>
            <person name="Cheong K."/>
            <person name="Kim K.T."/>
            <person name="Jung K."/>
            <person name="Lee G.W."/>
            <person name="Oh S.K."/>
            <person name="Bae C."/>
            <person name="Kim S.B."/>
            <person name="Lee H.Y."/>
            <person name="Kim S.Y."/>
            <person name="Kim M.S."/>
            <person name="Kang B.C."/>
            <person name="Jo Y.D."/>
            <person name="Yang H.B."/>
            <person name="Jeong H.J."/>
            <person name="Kang W.H."/>
            <person name="Kwon J.K."/>
            <person name="Shin C."/>
            <person name="Lim J.Y."/>
            <person name="Park J.H."/>
            <person name="Huh J.H."/>
            <person name="Kim J.S."/>
            <person name="Kim B.D."/>
            <person name="Cohen O."/>
            <person name="Paran I."/>
            <person name="Suh M.C."/>
            <person name="Lee S.B."/>
            <person name="Kim Y.K."/>
            <person name="Shin Y."/>
            <person name="Noh S.J."/>
            <person name="Park J."/>
            <person name="Seo Y.S."/>
            <person name="Kwon S.Y."/>
            <person name="Kim H.A."/>
            <person name="Park J.M."/>
            <person name="Kim H.J."/>
            <person name="Choi S.B."/>
            <person name="Bosland P.W."/>
            <person name="Reeves G."/>
            <person name="Jo S.H."/>
            <person name="Lee B.W."/>
            <person name="Cho H.T."/>
            <person name="Choi H.S."/>
            <person name="Lee M.S."/>
            <person name="Yu Y."/>
            <person name="Do Choi Y."/>
            <person name="Park B.S."/>
            <person name="van Deynze A."/>
            <person name="Ashrafi H."/>
            <person name="Hill T."/>
            <person name="Kim W.T."/>
            <person name="Pai H.S."/>
            <person name="Ahn H.K."/>
            <person name="Yeam I."/>
            <person name="Giovannoni J.J."/>
            <person name="Rose J.K."/>
            <person name="Sorensen I."/>
            <person name="Lee S.J."/>
            <person name="Kim R.W."/>
            <person name="Choi I.Y."/>
            <person name="Choi B.S."/>
            <person name="Lim J.S."/>
            <person name="Lee Y.H."/>
            <person name="Choi D."/>
        </authorList>
    </citation>
    <scope>NUCLEOTIDE SEQUENCE [LARGE SCALE GENOMIC DNA]</scope>
    <source>
        <strain evidence="4">cv. CM334</strain>
    </source>
</reference>
<comment type="similarity">
    <text evidence="1">Belongs to the PI3/PI4-kinase family. Type III PI4K subfamily.</text>
</comment>
<evidence type="ECO:0000259" key="2">
    <source>
        <dbReference type="Pfam" id="PF19274"/>
    </source>
</evidence>